<reference evidence="3" key="1">
    <citation type="submission" date="2016-06" db="EMBL/GenBank/DDBJ databases">
        <authorList>
            <person name="Varghese N."/>
            <person name="Submissions Spin"/>
        </authorList>
    </citation>
    <scope>NUCLEOTIDE SEQUENCE [LARGE SCALE GENOMIC DNA]</scope>
    <source>
        <strain evidence="3">DSM 44100</strain>
    </source>
</reference>
<accession>A0A1C4VU74</accession>
<evidence type="ECO:0000313" key="2">
    <source>
        <dbReference type="EMBL" id="SCE87523.1"/>
    </source>
</evidence>
<dbReference type="Proteomes" id="UP000198797">
    <property type="component" value="Unassembled WGS sequence"/>
</dbReference>
<dbReference type="OrthoDB" id="3349511at2"/>
<protein>
    <submittedName>
        <fullName evidence="2">Uncharacterized protein</fullName>
    </submittedName>
</protein>
<evidence type="ECO:0000313" key="3">
    <source>
        <dbReference type="Proteomes" id="UP000198797"/>
    </source>
</evidence>
<name>A0A1C4VU74_9ACTN</name>
<evidence type="ECO:0000256" key="1">
    <source>
        <dbReference type="SAM" id="MobiDB-lite"/>
    </source>
</evidence>
<sequence>MTTRKPRPSRPTGCICVNCGDTVEGRADTRQRGPDTAWFGHCRPCADLVADQMQPLGLLPDRSVDLYRCRTCGSLRVCRTGWRTRCHICLDERSAGLSLAAGTRLLTRLPDEPGLADQVRRFAGLADTDTIPTRAAAEFQAAIALGAELDRHRRDGWADLAGDVHGLPWYGERQAPFSHGTWGLHLRCDSWQRVRDRSCAQCPPEPDDRTFAALRDTPYLLYLVRHRGLLKFGVGGASRVRQHLRAGAQLVEVVEGRHADVIAAEAVLKRQKRAAGESLRWWRTRRMPESFGAGTEVVRAGVRIRLADYLRDGSDVTSRFTNAAGGTSGKAEPASSGSPSMK</sequence>
<proteinExistence type="predicted"/>
<dbReference type="EMBL" id="FMCU01000002">
    <property type="protein sequence ID" value="SCE87523.1"/>
    <property type="molecule type" value="Genomic_DNA"/>
</dbReference>
<organism evidence="2 3">
    <name type="scientific">Micromonospora matsumotoense</name>
    <dbReference type="NCBI Taxonomy" id="121616"/>
    <lineage>
        <taxon>Bacteria</taxon>
        <taxon>Bacillati</taxon>
        <taxon>Actinomycetota</taxon>
        <taxon>Actinomycetes</taxon>
        <taxon>Micromonosporales</taxon>
        <taxon>Micromonosporaceae</taxon>
        <taxon>Micromonospora</taxon>
    </lineage>
</organism>
<keyword evidence="3" id="KW-1185">Reference proteome</keyword>
<dbReference type="STRING" id="121616.GA0070216_102618"/>
<feature type="region of interest" description="Disordered" evidence="1">
    <location>
        <begin position="320"/>
        <end position="342"/>
    </location>
</feature>
<dbReference type="RefSeq" id="WP_091240605.1">
    <property type="nucleotide sequence ID" value="NZ_FMCU01000002.1"/>
</dbReference>
<gene>
    <name evidence="2" type="ORF">GA0070216_102618</name>
</gene>
<dbReference type="AlphaFoldDB" id="A0A1C4VU74"/>